<dbReference type="CDD" id="cd18793">
    <property type="entry name" value="SF2_C_SNF"/>
    <property type="match status" value="1"/>
</dbReference>
<dbReference type="InterPro" id="IPR001650">
    <property type="entry name" value="Helicase_C-like"/>
</dbReference>
<keyword evidence="1" id="KW-0378">Hydrolase</keyword>
<accession>A0A919YPD2</accession>
<protein>
    <submittedName>
        <fullName evidence="4">Helicase SNF</fullName>
    </submittedName>
</protein>
<evidence type="ECO:0000259" key="3">
    <source>
        <dbReference type="PROSITE" id="PS51194"/>
    </source>
</evidence>
<dbReference type="SUPFAM" id="SSF52540">
    <property type="entry name" value="P-loop containing nucleoside triphosphate hydrolases"/>
    <property type="match status" value="2"/>
</dbReference>
<dbReference type="Pfam" id="PF00176">
    <property type="entry name" value="SNF2-rel_dom"/>
    <property type="match status" value="1"/>
</dbReference>
<dbReference type="GO" id="GO:0016787">
    <property type="term" value="F:hydrolase activity"/>
    <property type="evidence" value="ECO:0007669"/>
    <property type="project" value="UniProtKB-KW"/>
</dbReference>
<dbReference type="Gene3D" id="3.40.50.300">
    <property type="entry name" value="P-loop containing nucleotide triphosphate hydrolases"/>
    <property type="match status" value="1"/>
</dbReference>
<keyword evidence="5" id="KW-1185">Reference proteome</keyword>
<evidence type="ECO:0000256" key="1">
    <source>
        <dbReference type="ARBA" id="ARBA00022801"/>
    </source>
</evidence>
<reference evidence="4" key="1">
    <citation type="submission" date="2021-03" db="EMBL/GenBank/DDBJ databases">
        <title>Antimicrobial resistance genes in bacteria isolated from Japanese honey, and their potential for conferring macrolide and lincosamide resistance in the American foulbrood pathogen Paenibacillus larvae.</title>
        <authorList>
            <person name="Okamoto M."/>
            <person name="Kumagai M."/>
            <person name="Kanamori H."/>
            <person name="Takamatsu D."/>
        </authorList>
    </citation>
    <scope>NUCLEOTIDE SEQUENCE</scope>
    <source>
        <strain evidence="4">J40TS1</strain>
    </source>
</reference>
<dbReference type="Proteomes" id="UP000683139">
    <property type="component" value="Unassembled WGS sequence"/>
</dbReference>
<dbReference type="InterPro" id="IPR038718">
    <property type="entry name" value="SNF2-like_sf"/>
</dbReference>
<dbReference type="SMART" id="SM00490">
    <property type="entry name" value="HELICc"/>
    <property type="match status" value="1"/>
</dbReference>
<organism evidence="4 5">
    <name type="scientific">Paenibacillus montaniterrae</name>
    <dbReference type="NCBI Taxonomy" id="429341"/>
    <lineage>
        <taxon>Bacteria</taxon>
        <taxon>Bacillati</taxon>
        <taxon>Bacillota</taxon>
        <taxon>Bacilli</taxon>
        <taxon>Bacillales</taxon>
        <taxon>Paenibacillaceae</taxon>
        <taxon>Paenibacillus</taxon>
    </lineage>
</organism>
<keyword evidence="4" id="KW-0547">Nucleotide-binding</keyword>
<dbReference type="Gene3D" id="3.40.50.10810">
    <property type="entry name" value="Tandem AAA-ATPase domain"/>
    <property type="match status" value="1"/>
</dbReference>
<dbReference type="PROSITE" id="PS51194">
    <property type="entry name" value="HELICASE_CTER"/>
    <property type="match status" value="1"/>
</dbReference>
<feature type="domain" description="Helicase C-terminal" evidence="3">
    <location>
        <begin position="793"/>
        <end position="955"/>
    </location>
</feature>
<dbReference type="PANTHER" id="PTHR10799">
    <property type="entry name" value="SNF2/RAD54 HELICASE FAMILY"/>
    <property type="match status" value="1"/>
</dbReference>
<proteinExistence type="predicted"/>
<comment type="caution">
    <text evidence="4">The sequence shown here is derived from an EMBL/GenBank/DDBJ whole genome shotgun (WGS) entry which is preliminary data.</text>
</comment>
<dbReference type="GO" id="GO:0004386">
    <property type="term" value="F:helicase activity"/>
    <property type="evidence" value="ECO:0007669"/>
    <property type="project" value="UniProtKB-KW"/>
</dbReference>
<dbReference type="InterPro" id="IPR014001">
    <property type="entry name" value="Helicase_ATP-bd"/>
</dbReference>
<feature type="domain" description="Helicase ATP-binding" evidence="2">
    <location>
        <begin position="521"/>
        <end position="683"/>
    </location>
</feature>
<dbReference type="AlphaFoldDB" id="A0A919YPD2"/>
<dbReference type="SMART" id="SM00487">
    <property type="entry name" value="DEXDc"/>
    <property type="match status" value="1"/>
</dbReference>
<dbReference type="PROSITE" id="PS51192">
    <property type="entry name" value="HELICASE_ATP_BIND_1"/>
    <property type="match status" value="1"/>
</dbReference>
<sequence>MNEEIKALQLLSIFERQQARGQQRIPIELIFLCLLQPKHDGSYVMALELTAALEQRKQYIITQPYRWLEAVIQRKPYKLSRSANYDPELHTLNAPTLELCKLLWQSVQDLPVHEASKLKLLPIPGSLWHKLEPLLLQERNVQLQYYMEALPLDQQLQAFEKISFSEHKLPLTITISRLEQHYCLNGEQLQWLLILPAHELVCYDGVFYRLTWEQANQMLALTDLLQQSDWQLLLEQEALSQFLDQALPQLQSMLHLQIADEIAEKLSSTPLLANIYLDRIRERLLIGVEFQYGSLAIQPFQPQQSSALDDRILLREREKEARILEILMGVNGIQTEGGIIVEGDDDEYVFFRTILPELKQLAQIHATTAVKLRYVTEDVFPQLKLAWEEKSNWLQYSFSMAGISNQELKQLLQALVEKRKYYRLSQGALLSLEHPQYGALLRVMSQLGLLHPTNFDDRIPLAKAIPTMLTLQKQESSIVLSRSLKRFIEGLSQPQQHEAALPSTITAEPRDYQLDGFQWMHRLAQHHLGGILADEMGLGKTLQAIMLLASLHEEYQEAAGKQLVIAPASLIWNWKHELERFAPELRAQVLEGAQLHSKEQQLWQQADIWIASYTFVRSQQQFFQSCSFLTVICDEAQAFKNDYTKTSQALRQLTATHKFALTGTPIENRLDELWSIMSFVNPALFPDKNHWLQLPRETLKQIIAPFMLRRTKQEVMQELPPKYESTLYAPLTMEQKKLYLSYLAKLQEDTLKHLDRKRKGERRIRLLAGITRLRQICCHPELFVEGYQGASAKLEQFLQLVEEKIAAGNRILVFSQFTSMLHIIARELQWRGYSHFYLDGSTPPKQRIESVDAFNQGARQLFLMSLKAGGTGLNVTGADTVILYDLWWNPAVEQQAADRVHRIGQQLPVHIIRLVAEGTLEDKMIQLQQRKQQLISDILDHDELAEASLSEEDLLMLLQHQLNNESAESGEA</sequence>
<name>A0A919YPD2_9BACL</name>
<evidence type="ECO:0000259" key="2">
    <source>
        <dbReference type="PROSITE" id="PS51192"/>
    </source>
</evidence>
<dbReference type="Pfam" id="PF00271">
    <property type="entry name" value="Helicase_C"/>
    <property type="match status" value="1"/>
</dbReference>
<keyword evidence="4" id="KW-0347">Helicase</keyword>
<dbReference type="Pfam" id="PF08455">
    <property type="entry name" value="SNF2_assoc"/>
    <property type="match status" value="1"/>
</dbReference>
<dbReference type="EMBL" id="BOSE01000002">
    <property type="protein sequence ID" value="GIP15841.1"/>
    <property type="molecule type" value="Genomic_DNA"/>
</dbReference>
<dbReference type="RefSeq" id="WP_213514108.1">
    <property type="nucleotide sequence ID" value="NZ_BOSE01000002.1"/>
</dbReference>
<gene>
    <name evidence="4" type="ORF">J40TS1_14830</name>
</gene>
<dbReference type="GO" id="GO:0005524">
    <property type="term" value="F:ATP binding"/>
    <property type="evidence" value="ECO:0007669"/>
    <property type="project" value="InterPro"/>
</dbReference>
<dbReference type="InterPro" id="IPR000330">
    <property type="entry name" value="SNF2_N"/>
</dbReference>
<dbReference type="InterPro" id="IPR027417">
    <property type="entry name" value="P-loop_NTPase"/>
</dbReference>
<dbReference type="InterPro" id="IPR013663">
    <property type="entry name" value="Helicase_SWF/SNF/SWI_bac"/>
</dbReference>
<dbReference type="InterPro" id="IPR049730">
    <property type="entry name" value="SNF2/RAD54-like_C"/>
</dbReference>
<evidence type="ECO:0000313" key="4">
    <source>
        <dbReference type="EMBL" id="GIP15841.1"/>
    </source>
</evidence>
<evidence type="ECO:0000313" key="5">
    <source>
        <dbReference type="Proteomes" id="UP000683139"/>
    </source>
</evidence>
<keyword evidence="4" id="KW-0067">ATP-binding</keyword>